<feature type="chain" id="PRO_5009138979" description="EF-hand domain-containing protein" evidence="2">
    <location>
        <begin position="21"/>
        <end position="127"/>
    </location>
</feature>
<dbReference type="AlphaFoldDB" id="A0A1E3W3P6"/>
<proteinExistence type="predicted"/>
<evidence type="ECO:0000256" key="2">
    <source>
        <dbReference type="SAM" id="SignalP"/>
    </source>
</evidence>
<dbReference type="OrthoDB" id="8448949at2"/>
<dbReference type="EMBL" id="LPWF01000013">
    <property type="protein sequence ID" value="ODS00435.1"/>
    <property type="molecule type" value="Genomic_DNA"/>
</dbReference>
<feature type="region of interest" description="Disordered" evidence="1">
    <location>
        <begin position="101"/>
        <end position="127"/>
    </location>
</feature>
<dbReference type="Proteomes" id="UP000094472">
    <property type="component" value="Unassembled WGS sequence"/>
</dbReference>
<protein>
    <recommendedName>
        <fullName evidence="5">EF-hand domain-containing protein</fullName>
    </recommendedName>
</protein>
<sequence>MRLTTLTAVMLLTSATYAFAGGGAPVPEGSQKDDPSGRPGKILSEAECQKAWEMAGPDGDTLSEDKATPYILNFQMVDSSKDAKISADEWKDGCAKGWVSADAATQKDMEGTPSDPGMSEGSDKKKM</sequence>
<keyword evidence="2" id="KW-0732">Signal</keyword>
<organism evidence="3 4">
    <name type="scientific">Methyloceanibacter superfactus</name>
    <dbReference type="NCBI Taxonomy" id="1774969"/>
    <lineage>
        <taxon>Bacteria</taxon>
        <taxon>Pseudomonadati</taxon>
        <taxon>Pseudomonadota</taxon>
        <taxon>Alphaproteobacteria</taxon>
        <taxon>Hyphomicrobiales</taxon>
        <taxon>Hyphomicrobiaceae</taxon>
        <taxon>Methyloceanibacter</taxon>
    </lineage>
</organism>
<comment type="caution">
    <text evidence="3">The sequence shown here is derived from an EMBL/GenBank/DDBJ whole genome shotgun (WGS) entry which is preliminary data.</text>
</comment>
<evidence type="ECO:0000256" key="1">
    <source>
        <dbReference type="SAM" id="MobiDB-lite"/>
    </source>
</evidence>
<evidence type="ECO:0000313" key="3">
    <source>
        <dbReference type="EMBL" id="ODS00435.1"/>
    </source>
</evidence>
<evidence type="ECO:0008006" key="5">
    <source>
        <dbReference type="Google" id="ProtNLM"/>
    </source>
</evidence>
<feature type="signal peptide" evidence="2">
    <location>
        <begin position="1"/>
        <end position="20"/>
    </location>
</feature>
<evidence type="ECO:0000313" key="4">
    <source>
        <dbReference type="Proteomes" id="UP000094472"/>
    </source>
</evidence>
<dbReference type="STRING" id="1774969.AUC69_00765"/>
<keyword evidence="4" id="KW-1185">Reference proteome</keyword>
<name>A0A1E3W3P6_9HYPH</name>
<reference evidence="3 4" key="1">
    <citation type="journal article" date="2016" name="Environ. Microbiol.">
        <title>New Methyloceanibacter diversity from North Sea sediments includes methanotroph containing solely the soluble methane monooxygenase.</title>
        <authorList>
            <person name="Vekeman B."/>
            <person name="Kerckhof F.M."/>
            <person name="Cremers G."/>
            <person name="de Vos P."/>
            <person name="Vandamme P."/>
            <person name="Boon N."/>
            <person name="Op den Camp H.J."/>
            <person name="Heylen K."/>
        </authorList>
    </citation>
    <scope>NUCLEOTIDE SEQUENCE [LARGE SCALE GENOMIC DNA]</scope>
    <source>
        <strain evidence="3 4">R-67175</strain>
    </source>
</reference>
<gene>
    <name evidence="3" type="ORF">AUC69_00765</name>
</gene>
<accession>A0A1E3W3P6</accession>
<feature type="region of interest" description="Disordered" evidence="1">
    <location>
        <begin position="21"/>
        <end position="42"/>
    </location>
</feature>
<dbReference type="RefSeq" id="WP_069441006.1">
    <property type="nucleotide sequence ID" value="NZ_LPWF01000013.1"/>
</dbReference>